<name>A0A418WZ30_9BURK</name>
<evidence type="ECO:0000313" key="1">
    <source>
        <dbReference type="EMBL" id="RJG05353.1"/>
    </source>
</evidence>
<gene>
    <name evidence="1" type="ORF">D3870_04355</name>
</gene>
<dbReference type="AlphaFoldDB" id="A0A418WZ30"/>
<accession>A0A418WZ30</accession>
<evidence type="ECO:0000313" key="2">
    <source>
        <dbReference type="Proteomes" id="UP000285190"/>
    </source>
</evidence>
<dbReference type="RefSeq" id="WP_147375702.1">
    <property type="nucleotide sequence ID" value="NZ_QYUN01000002.1"/>
</dbReference>
<keyword evidence="2" id="KW-1185">Reference proteome</keyword>
<reference evidence="1 2" key="1">
    <citation type="submission" date="2018-09" db="EMBL/GenBank/DDBJ databases">
        <authorList>
            <person name="Zhu H."/>
        </authorList>
    </citation>
    <scope>NUCLEOTIDE SEQUENCE [LARGE SCALE GENOMIC DNA]</scope>
    <source>
        <strain evidence="1 2">K2R10-39</strain>
    </source>
</reference>
<dbReference type="EMBL" id="QYUN01000002">
    <property type="protein sequence ID" value="RJG05353.1"/>
    <property type="molecule type" value="Genomic_DNA"/>
</dbReference>
<dbReference type="OrthoDB" id="9134102at2"/>
<dbReference type="Proteomes" id="UP000285190">
    <property type="component" value="Unassembled WGS sequence"/>
</dbReference>
<comment type="caution">
    <text evidence="1">The sequence shown here is derived from an EMBL/GenBank/DDBJ whole genome shotgun (WGS) entry which is preliminary data.</text>
</comment>
<protein>
    <submittedName>
        <fullName evidence="1">Uncharacterized protein</fullName>
    </submittedName>
</protein>
<sequence length="481" mass="54004">MVAPADVESGLYCGCTCVGCGARLIAKKGAKLAWHFAHHVVLASQSCVETAVHAAAKQVLLENNWLQVPEKVVTVIGRTKFGTSPSKSRMLSPARVIRFDYSRDEVWEAGSSLRPDVVGYRGTRRLLVEICFRHEVDEVKRRKLVSLGLPAVEIDLSDLPFDTDFAAIRERVLDNLSHKEWLFYPNQEEAAAELHLEIQKEVETLNRAYDSRDAAQRQKDEARQREKERVRQAIADANEQYRLLPSTEKERLVREKLGIKGTWPYFLNKPSPESNAIAAPAYIWQATLFARFVLGKADSDSRIDVDTLVDWVTGRCGQVDNRSTDAVTAVRKFLAYLSACGFLEKSPYDPYGRPYYKVVHDGLNPPPRQSNREQAPNSAPIYRKAVSFRKPGAEPANRKPHWLWRASWPARQEMLEASEKLLSSSPYKGVLGNIARTLTRGNCPAEPVILANRLGTQGVPPETTLDFLVELGLALRAFRPA</sequence>
<proteinExistence type="predicted"/>
<organism evidence="1 2">
    <name type="scientific">Noviherbaspirillum cavernae</name>
    <dbReference type="NCBI Taxonomy" id="2320862"/>
    <lineage>
        <taxon>Bacteria</taxon>
        <taxon>Pseudomonadati</taxon>
        <taxon>Pseudomonadota</taxon>
        <taxon>Betaproteobacteria</taxon>
        <taxon>Burkholderiales</taxon>
        <taxon>Oxalobacteraceae</taxon>
        <taxon>Noviherbaspirillum</taxon>
    </lineage>
</organism>